<reference evidence="1 2" key="1">
    <citation type="journal article" date="2015" name="Genome Announc.">
        <title>Expanding the biotechnology potential of lactobacilli through comparative genomics of 213 strains and associated genera.</title>
        <authorList>
            <person name="Sun Z."/>
            <person name="Harris H.M."/>
            <person name="McCann A."/>
            <person name="Guo C."/>
            <person name="Argimon S."/>
            <person name="Zhang W."/>
            <person name="Yang X."/>
            <person name="Jeffery I.B."/>
            <person name="Cooney J.C."/>
            <person name="Kagawa T.F."/>
            <person name="Liu W."/>
            <person name="Song Y."/>
            <person name="Salvetti E."/>
            <person name="Wrobel A."/>
            <person name="Rasinkangas P."/>
            <person name="Parkhill J."/>
            <person name="Rea M.C."/>
            <person name="O'Sullivan O."/>
            <person name="Ritari J."/>
            <person name="Douillard F.P."/>
            <person name="Paul Ross R."/>
            <person name="Yang R."/>
            <person name="Briner A.E."/>
            <person name="Felis G.E."/>
            <person name="de Vos W.M."/>
            <person name="Barrangou R."/>
            <person name="Klaenhammer T.R."/>
            <person name="Caufield P.W."/>
            <person name="Cui Y."/>
            <person name="Zhang H."/>
            <person name="O'Toole P.W."/>
        </authorList>
    </citation>
    <scope>NUCLEOTIDE SEQUENCE [LARGE SCALE GENOMIC DNA]</scope>
    <source>
        <strain evidence="1 2">DSM 24301</strain>
    </source>
</reference>
<sequence length="52" mass="5978">MADDMIENLYGAILSVADINHHFRKYNIERDESAFVLSVTDQEVHLAIDDIE</sequence>
<evidence type="ECO:0000313" key="1">
    <source>
        <dbReference type="EMBL" id="KRO16179.1"/>
    </source>
</evidence>
<organism evidence="1 2">
    <name type="scientific">Lacticaseibacillus saniviri JCM 17471 = DSM 24301</name>
    <dbReference type="NCBI Taxonomy" id="1293598"/>
    <lineage>
        <taxon>Bacteria</taxon>
        <taxon>Bacillati</taxon>
        <taxon>Bacillota</taxon>
        <taxon>Bacilli</taxon>
        <taxon>Lactobacillales</taxon>
        <taxon>Lactobacillaceae</taxon>
        <taxon>Lacticaseibacillus</taxon>
    </lineage>
</organism>
<evidence type="ECO:0000313" key="2">
    <source>
        <dbReference type="Proteomes" id="UP000050969"/>
    </source>
</evidence>
<dbReference type="EMBL" id="JQCE01000048">
    <property type="protein sequence ID" value="KRO16179.1"/>
    <property type="molecule type" value="Genomic_DNA"/>
</dbReference>
<gene>
    <name evidence="1" type="ORF">IV56_GL001895</name>
</gene>
<dbReference type="PATRIC" id="fig|1293598.4.peg.1973"/>
<protein>
    <submittedName>
        <fullName evidence="1">Uncharacterized protein</fullName>
    </submittedName>
</protein>
<comment type="caution">
    <text evidence="1">The sequence shown here is derived from an EMBL/GenBank/DDBJ whole genome shotgun (WGS) entry which is preliminary data.</text>
</comment>
<accession>A0A0R2MX59</accession>
<proteinExistence type="predicted"/>
<keyword evidence="2" id="KW-1185">Reference proteome</keyword>
<name>A0A0R2MX59_9LACO</name>
<dbReference type="AlphaFoldDB" id="A0A0R2MX59"/>
<dbReference type="Proteomes" id="UP000050969">
    <property type="component" value="Unassembled WGS sequence"/>
</dbReference>